<dbReference type="FunFam" id="1.10.287.950:FF:000001">
    <property type="entry name" value="Methyl-accepting chemotaxis sensory transducer"/>
    <property type="match status" value="1"/>
</dbReference>
<dbReference type="Proteomes" id="UP000549882">
    <property type="component" value="Unassembled WGS sequence"/>
</dbReference>
<evidence type="ECO:0000259" key="6">
    <source>
        <dbReference type="PROSITE" id="PS50111"/>
    </source>
</evidence>
<dbReference type="PROSITE" id="PS50111">
    <property type="entry name" value="CHEMOTAXIS_TRANSDUC_2"/>
    <property type="match status" value="1"/>
</dbReference>
<keyword evidence="9" id="KW-1185">Reference proteome</keyword>
<dbReference type="Pfam" id="PF00015">
    <property type="entry name" value="MCPsignal"/>
    <property type="match status" value="1"/>
</dbReference>
<dbReference type="Gene3D" id="1.10.287.950">
    <property type="entry name" value="Methyl-accepting chemotaxis protein"/>
    <property type="match status" value="1"/>
</dbReference>
<dbReference type="Gene3D" id="6.10.340.10">
    <property type="match status" value="1"/>
</dbReference>
<evidence type="ECO:0000256" key="1">
    <source>
        <dbReference type="ARBA" id="ARBA00004370"/>
    </source>
</evidence>
<evidence type="ECO:0000313" key="9">
    <source>
        <dbReference type="Proteomes" id="UP000549882"/>
    </source>
</evidence>
<feature type="transmembrane region" description="Helical" evidence="5">
    <location>
        <begin position="316"/>
        <end position="340"/>
    </location>
</feature>
<dbReference type="PANTHER" id="PTHR43531">
    <property type="entry name" value="PROTEIN ICFG"/>
    <property type="match status" value="1"/>
</dbReference>
<organism evidence="8 9">
    <name type="scientific">Rhizobium paranaense</name>
    <dbReference type="NCBI Taxonomy" id="1650438"/>
    <lineage>
        <taxon>Bacteria</taxon>
        <taxon>Pseudomonadati</taxon>
        <taxon>Pseudomonadota</taxon>
        <taxon>Alphaproteobacteria</taxon>
        <taxon>Hyphomicrobiales</taxon>
        <taxon>Rhizobiaceae</taxon>
        <taxon>Rhizobium/Agrobacterium group</taxon>
        <taxon>Rhizobium</taxon>
    </lineage>
</organism>
<name>A0A7W8XWX6_9HYPH</name>
<dbReference type="InterPro" id="IPR003660">
    <property type="entry name" value="HAMP_dom"/>
</dbReference>
<protein>
    <submittedName>
        <fullName evidence="8">Methyl-accepting chemotaxis protein</fullName>
    </submittedName>
</protein>
<comment type="subcellular location">
    <subcellularLocation>
        <location evidence="1">Membrane</location>
    </subcellularLocation>
</comment>
<evidence type="ECO:0000259" key="7">
    <source>
        <dbReference type="PROSITE" id="PS50885"/>
    </source>
</evidence>
<dbReference type="PANTHER" id="PTHR43531:SF11">
    <property type="entry name" value="METHYL-ACCEPTING CHEMOTAXIS PROTEIN 3"/>
    <property type="match status" value="1"/>
</dbReference>
<dbReference type="Gene3D" id="3.30.450.20">
    <property type="entry name" value="PAS domain"/>
    <property type="match status" value="2"/>
</dbReference>
<keyword evidence="5" id="KW-1133">Transmembrane helix</keyword>
<dbReference type="InterPro" id="IPR051310">
    <property type="entry name" value="MCP_chemotaxis"/>
</dbReference>
<comment type="similarity">
    <text evidence="3">Belongs to the methyl-accepting chemotaxis (MCP) protein family.</text>
</comment>
<dbReference type="Pfam" id="PF00672">
    <property type="entry name" value="HAMP"/>
    <property type="match status" value="2"/>
</dbReference>
<dbReference type="GO" id="GO:0016020">
    <property type="term" value="C:membrane"/>
    <property type="evidence" value="ECO:0007669"/>
    <property type="project" value="UniProtKB-SubCell"/>
</dbReference>
<dbReference type="CDD" id="cd06225">
    <property type="entry name" value="HAMP"/>
    <property type="match status" value="1"/>
</dbReference>
<feature type="domain" description="Methyl-accepting transducer" evidence="6">
    <location>
        <begin position="476"/>
        <end position="705"/>
    </location>
</feature>
<dbReference type="GO" id="GO:0007165">
    <property type="term" value="P:signal transduction"/>
    <property type="evidence" value="ECO:0007669"/>
    <property type="project" value="UniProtKB-KW"/>
</dbReference>
<dbReference type="CDD" id="cd12913">
    <property type="entry name" value="PDC1_MCP_like"/>
    <property type="match status" value="1"/>
</dbReference>
<proteinExistence type="inferred from homology"/>
<evidence type="ECO:0000256" key="3">
    <source>
        <dbReference type="ARBA" id="ARBA00029447"/>
    </source>
</evidence>
<evidence type="ECO:0000313" key="8">
    <source>
        <dbReference type="EMBL" id="MBB5577090.1"/>
    </source>
</evidence>
<evidence type="ECO:0000256" key="4">
    <source>
        <dbReference type="PROSITE-ProRule" id="PRU00284"/>
    </source>
</evidence>
<accession>A0A7W8XWX6</accession>
<dbReference type="SMART" id="SM00283">
    <property type="entry name" value="MA"/>
    <property type="match status" value="1"/>
</dbReference>
<keyword evidence="5" id="KW-0472">Membrane</keyword>
<feature type="domain" description="HAMP" evidence="7">
    <location>
        <begin position="338"/>
        <end position="391"/>
    </location>
</feature>
<dbReference type="PROSITE" id="PS50885">
    <property type="entry name" value="HAMP"/>
    <property type="match status" value="2"/>
</dbReference>
<keyword evidence="2" id="KW-0145">Chemotaxis</keyword>
<comment type="caution">
    <text evidence="8">The sequence shown here is derived from an EMBL/GenBank/DDBJ whole genome shotgun (WGS) entry which is preliminary data.</text>
</comment>
<sequence>MRTKWSLALKLIAVTATAIAVVLVLSNAVLVLVTKNRIEHLTIQQAKLEAARLANDISAEMTALSTPTSTMAALIGQGREKDYLDRAAVIDMLRATAQANIVFSSWFMEEPNAFDGRAVEFKGNTSLGSATNGAFSPTWTKPGGTLSMAPVALDYNAEYYRVASKSRQGHLTEPYVWVDAHGTFLLSTISYPVVSSDRLIGVTGMDVDLTALSAKLGAQRPFGSGRVYVISQAKQWIVAPSSDQTTRIYDELGQKELSEAISEQTTGVVEDVEVAGVTYTRVLLPFEVPGLNTRWVVCVDVPTSVIASAVNEQITLMVSAGLFVVFIIALVLFATTRIMLARPIGRLVKFVEVLAVGNYSDSSPDTRRSDEMGAVATALEKLRHALIQGERAETEATNVREANARERATAEAARAEALEEQRLVVRVVGEALKDLAHGDLTCRIHEEFRGEYTELRVNFNSALSSLEETIRMVGRGVNHINAGIEEISSSATDLARRTEMQAVGLEESAAAMAELTEQVLASATRASAAATSVSAATIDAVATGDIVGCAVHSMESISQSSLEITRITGIIDEIAFQTNLLALNAGVEAARAGDAGKGFAVVAQEVRELAQRSAAAAKDIKVLISSSAKQVQEGVGLVGQAGHALSRITAQITAINENVKQISVVADEQSVGLKSISGSINQMDQVTQQNAAMVEETTAASVSLRDEARLLSEAVSRFNLSENRGKEEAIQQRRVA</sequence>
<dbReference type="InterPro" id="IPR004089">
    <property type="entry name" value="MCPsignal_dom"/>
</dbReference>
<reference evidence="8 9" key="1">
    <citation type="submission" date="2020-08" db="EMBL/GenBank/DDBJ databases">
        <title>Genomic Encyclopedia of Type Strains, Phase IV (KMG-V): Genome sequencing to study the core and pangenomes of soil and plant-associated prokaryotes.</title>
        <authorList>
            <person name="Whitman W."/>
        </authorList>
    </citation>
    <scope>NUCLEOTIDE SEQUENCE [LARGE SCALE GENOMIC DNA]</scope>
    <source>
        <strain evidence="8 9">SEMIA 4064</strain>
    </source>
</reference>
<evidence type="ECO:0000256" key="2">
    <source>
        <dbReference type="ARBA" id="ARBA00022500"/>
    </source>
</evidence>
<keyword evidence="4" id="KW-0807">Transducer</keyword>
<dbReference type="RefSeq" id="WP_107107331.1">
    <property type="nucleotide sequence ID" value="NZ_JACHBI010000016.1"/>
</dbReference>
<keyword evidence="5" id="KW-0812">Transmembrane</keyword>
<feature type="domain" description="HAMP" evidence="7">
    <location>
        <begin position="425"/>
        <end position="471"/>
    </location>
</feature>
<dbReference type="SMART" id="SM00304">
    <property type="entry name" value="HAMP"/>
    <property type="match status" value="2"/>
</dbReference>
<dbReference type="EMBL" id="JACHBI010000016">
    <property type="protein sequence ID" value="MBB5577090.1"/>
    <property type="molecule type" value="Genomic_DNA"/>
</dbReference>
<gene>
    <name evidence="8" type="ORF">GGD50_005739</name>
</gene>
<dbReference type="Pfam" id="PF22673">
    <property type="entry name" value="MCP-like_PDC_1"/>
    <property type="match status" value="1"/>
</dbReference>
<evidence type="ECO:0000256" key="5">
    <source>
        <dbReference type="SAM" id="Phobius"/>
    </source>
</evidence>
<dbReference type="CDD" id="cd11386">
    <property type="entry name" value="MCP_signal"/>
    <property type="match status" value="1"/>
</dbReference>
<dbReference type="SUPFAM" id="SSF58104">
    <property type="entry name" value="Methyl-accepting chemotaxis protein (MCP) signaling domain"/>
    <property type="match status" value="1"/>
</dbReference>
<dbReference type="AlphaFoldDB" id="A0A7W8XWX6"/>
<dbReference type="GO" id="GO:0006935">
    <property type="term" value="P:chemotaxis"/>
    <property type="evidence" value="ECO:0007669"/>
    <property type="project" value="UniProtKB-KW"/>
</dbReference>
<dbReference type="SUPFAM" id="SSF158472">
    <property type="entry name" value="HAMP domain-like"/>
    <property type="match status" value="1"/>
</dbReference>